<dbReference type="GO" id="GO:0015297">
    <property type="term" value="F:antiporter activity"/>
    <property type="evidence" value="ECO:0007669"/>
    <property type="project" value="UniProtKB-KW"/>
</dbReference>
<evidence type="ECO:0000256" key="4">
    <source>
        <dbReference type="ARBA" id="ARBA00022475"/>
    </source>
</evidence>
<dbReference type="PANTHER" id="PTHR32507">
    <property type="entry name" value="NA(+)/H(+) ANTIPORTER 1"/>
    <property type="match status" value="1"/>
</dbReference>
<keyword evidence="8 9" id="KW-0472">Membrane</keyword>
<feature type="domain" description="Cation/H+ exchanger transmembrane" evidence="10">
    <location>
        <begin position="15"/>
        <end position="391"/>
    </location>
</feature>
<feature type="transmembrane region" description="Helical" evidence="9">
    <location>
        <begin position="275"/>
        <end position="292"/>
    </location>
</feature>
<organism evidence="12 13">
    <name type="scientific">Halothiobacillus diazotrophicus</name>
    <dbReference type="NCBI Taxonomy" id="1860122"/>
    <lineage>
        <taxon>Bacteria</taxon>
        <taxon>Pseudomonadati</taxon>
        <taxon>Pseudomonadota</taxon>
        <taxon>Gammaproteobacteria</taxon>
        <taxon>Chromatiales</taxon>
        <taxon>Halothiobacillaceae</taxon>
        <taxon>Halothiobacillus</taxon>
    </lineage>
</organism>
<accession>A0A191ZIC2</accession>
<evidence type="ECO:0000313" key="12">
    <source>
        <dbReference type="EMBL" id="ANJ67602.1"/>
    </source>
</evidence>
<evidence type="ECO:0000256" key="3">
    <source>
        <dbReference type="ARBA" id="ARBA00022449"/>
    </source>
</evidence>
<feature type="transmembrane region" description="Helical" evidence="9">
    <location>
        <begin position="153"/>
        <end position="175"/>
    </location>
</feature>
<protein>
    <submittedName>
        <fullName evidence="12">Sodium:proton antiporter</fullName>
    </submittedName>
</protein>
<dbReference type="PANTHER" id="PTHR32507:SF0">
    <property type="entry name" value="NA(+)_H(+) ANTIPORTER 2-RELATED"/>
    <property type="match status" value="1"/>
</dbReference>
<dbReference type="Gene3D" id="1.20.1530.20">
    <property type="match status" value="1"/>
</dbReference>
<dbReference type="OrthoDB" id="570124at2"/>
<dbReference type="InterPro" id="IPR006153">
    <property type="entry name" value="Cation/H_exchanger_TM"/>
</dbReference>
<sequence>MQEGILLALTSIIVAGIAAQWLAWRVKVPAILFLLMIGVLLGPMLGWLSPDDLFGDLLFPIVSLAVAVILFEGSLTLHFHELRGVGGFIWRLVSIGAAVSWGVASAAAHYFVGLSWEMAALFGALVVVTGPTVIVPLLRIVRPVPKVATVLRWEGIVIDPIGALLAVLVFEFIITQIEHAGSGLLSVLWPFIRLVGLGLIFGMGGGYLLGLVLRRHWLPEFLINVVVLACVLAVFTLSNLLADESGLLAVTVMGILLANMRGVPLADVLHFKESLTILFISGLFILLAARIHPAMFSAIGLSAILVLLTIQFVAQPLKVWLSAIGSGLNWREKLMIAWIGPRGIVAAAISGLFALKLSQHGVAGADVLVPLTFIVIVGTVVSASLTARPLAQRLGVALPEDKGLLIVGINQLSRKIAQALKKQGYRVILADTSYGDIRQARMEGLETFYGNPVSEAADRRLDLVGIGRLLAMSAQPEINNLAAVRYRHEFGAGNVYVLKTPQELVGTASQRLSETFTGRPLFGEKVSSGELLGLVEQGAEITTTRLTQTFGWSQYQSIYANRGLVLFMISPRGLLFVHGSGHEPTPGDGWVILGLYRPESESSKEDLPEATQQSAS</sequence>
<feature type="transmembrane region" description="Helical" evidence="9">
    <location>
        <begin position="221"/>
        <end position="240"/>
    </location>
</feature>
<dbReference type="STRING" id="1860122.A9404_09560"/>
<keyword evidence="5 9" id="KW-0812">Transmembrane</keyword>
<dbReference type="Pfam" id="PF02254">
    <property type="entry name" value="TrkA_N"/>
    <property type="match status" value="1"/>
</dbReference>
<feature type="transmembrane region" description="Helical" evidence="9">
    <location>
        <begin position="54"/>
        <end position="77"/>
    </location>
</feature>
<feature type="transmembrane region" description="Helical" evidence="9">
    <location>
        <begin position="335"/>
        <end position="355"/>
    </location>
</feature>
<dbReference type="EMBL" id="CP016027">
    <property type="protein sequence ID" value="ANJ67602.1"/>
    <property type="molecule type" value="Genomic_DNA"/>
</dbReference>
<evidence type="ECO:0000256" key="2">
    <source>
        <dbReference type="ARBA" id="ARBA00022448"/>
    </source>
</evidence>
<dbReference type="RefSeq" id="WP_066100792.1">
    <property type="nucleotide sequence ID" value="NZ_CP016027.1"/>
</dbReference>
<evidence type="ECO:0000256" key="9">
    <source>
        <dbReference type="SAM" id="Phobius"/>
    </source>
</evidence>
<feature type="transmembrane region" description="Helical" evidence="9">
    <location>
        <begin position="31"/>
        <end position="48"/>
    </location>
</feature>
<dbReference type="SUPFAM" id="SSF51735">
    <property type="entry name" value="NAD(P)-binding Rossmann-fold domains"/>
    <property type="match status" value="1"/>
</dbReference>
<keyword evidence="7" id="KW-0406">Ion transport</keyword>
<evidence type="ECO:0000313" key="13">
    <source>
        <dbReference type="Proteomes" id="UP000078596"/>
    </source>
</evidence>
<dbReference type="GO" id="GO:0006813">
    <property type="term" value="P:potassium ion transport"/>
    <property type="evidence" value="ECO:0007669"/>
    <property type="project" value="InterPro"/>
</dbReference>
<dbReference type="GO" id="GO:1902600">
    <property type="term" value="P:proton transmembrane transport"/>
    <property type="evidence" value="ECO:0007669"/>
    <property type="project" value="InterPro"/>
</dbReference>
<keyword evidence="13" id="KW-1185">Reference proteome</keyword>
<reference evidence="12 13" key="1">
    <citation type="submission" date="2016-06" db="EMBL/GenBank/DDBJ databases">
        <title>Insight into the functional genes involving in sulfur oxidation in Pearl River water.</title>
        <authorList>
            <person name="Luo J."/>
            <person name="Tan X."/>
            <person name="Lin W."/>
        </authorList>
    </citation>
    <scope>NUCLEOTIDE SEQUENCE [LARGE SCALE GENOMIC DNA]</scope>
    <source>
        <strain evidence="12 13">LS2</strain>
    </source>
</reference>
<feature type="transmembrane region" description="Helical" evidence="9">
    <location>
        <begin position="298"/>
        <end position="314"/>
    </location>
</feature>
<gene>
    <name evidence="12" type="ORF">A9404_09560</name>
</gene>
<dbReference type="InterPro" id="IPR038770">
    <property type="entry name" value="Na+/solute_symporter_sf"/>
</dbReference>
<feature type="transmembrane region" description="Helical" evidence="9">
    <location>
        <begin position="89"/>
        <end position="112"/>
    </location>
</feature>
<evidence type="ECO:0000259" key="11">
    <source>
        <dbReference type="Pfam" id="PF02254"/>
    </source>
</evidence>
<keyword evidence="2" id="KW-0813">Transport</keyword>
<feature type="domain" description="RCK N-terminal" evidence="11">
    <location>
        <begin position="405"/>
        <end position="496"/>
    </location>
</feature>
<evidence type="ECO:0000256" key="1">
    <source>
        <dbReference type="ARBA" id="ARBA00004651"/>
    </source>
</evidence>
<proteinExistence type="predicted"/>
<dbReference type="InterPro" id="IPR003148">
    <property type="entry name" value="RCK_N"/>
</dbReference>
<dbReference type="Gene3D" id="3.40.50.720">
    <property type="entry name" value="NAD(P)-binding Rossmann-like Domain"/>
    <property type="match status" value="1"/>
</dbReference>
<dbReference type="KEGG" id="haz:A9404_09560"/>
<feature type="transmembrane region" description="Helical" evidence="9">
    <location>
        <begin position="6"/>
        <end position="24"/>
    </location>
</feature>
<evidence type="ECO:0000256" key="5">
    <source>
        <dbReference type="ARBA" id="ARBA00022692"/>
    </source>
</evidence>
<keyword evidence="6 9" id="KW-1133">Transmembrane helix</keyword>
<feature type="transmembrane region" description="Helical" evidence="9">
    <location>
        <begin position="187"/>
        <end position="209"/>
    </location>
</feature>
<dbReference type="Proteomes" id="UP000078596">
    <property type="component" value="Chromosome"/>
</dbReference>
<feature type="transmembrane region" description="Helical" evidence="9">
    <location>
        <begin position="118"/>
        <end position="141"/>
    </location>
</feature>
<evidence type="ECO:0000259" key="10">
    <source>
        <dbReference type="Pfam" id="PF00999"/>
    </source>
</evidence>
<name>A0A191ZIC2_9GAMM</name>
<evidence type="ECO:0000256" key="6">
    <source>
        <dbReference type="ARBA" id="ARBA00022989"/>
    </source>
</evidence>
<feature type="transmembrane region" description="Helical" evidence="9">
    <location>
        <begin position="367"/>
        <end position="387"/>
    </location>
</feature>
<dbReference type="Pfam" id="PF00999">
    <property type="entry name" value="Na_H_Exchanger"/>
    <property type="match status" value="1"/>
</dbReference>
<dbReference type="AlphaFoldDB" id="A0A191ZIC2"/>
<dbReference type="InterPro" id="IPR036291">
    <property type="entry name" value="NAD(P)-bd_dom_sf"/>
</dbReference>
<evidence type="ECO:0000256" key="7">
    <source>
        <dbReference type="ARBA" id="ARBA00023065"/>
    </source>
</evidence>
<keyword evidence="4" id="KW-1003">Cell membrane</keyword>
<dbReference type="GO" id="GO:0005886">
    <property type="term" value="C:plasma membrane"/>
    <property type="evidence" value="ECO:0007669"/>
    <property type="project" value="UniProtKB-SubCell"/>
</dbReference>
<evidence type="ECO:0000256" key="8">
    <source>
        <dbReference type="ARBA" id="ARBA00023136"/>
    </source>
</evidence>
<keyword evidence="3" id="KW-0050">Antiport</keyword>
<comment type="subcellular location">
    <subcellularLocation>
        <location evidence="1">Cell membrane</location>
        <topology evidence="1">Multi-pass membrane protein</topology>
    </subcellularLocation>
</comment>